<evidence type="ECO:0008006" key="3">
    <source>
        <dbReference type="Google" id="ProtNLM"/>
    </source>
</evidence>
<sequence length="368" mass="41605">MSDRLNDDVLLLILEDLSPPPFPKFWAYSQYQDTLRRVCLVSLRFLALAQPLLGRHLEVRDWRSFERVRDGAMSEAARSSTRVYYIDLSGMDCFVADPAVAFAERLPNLQNLRVETETLSTLLGLNRHVGLRRLELHRVDLLDHTPPILPHVERLKLSQLVATIEHLQQMLRPFYLPSLRFLAVHDVREPILRPDGRLGHRGPLPLKDIVKQPMLDQLDVIHTVPAQADVLGPIARGLNPPVLFYLHADVAGSSTRALPLSRHIAADSGLVMVERIMSRIATALEQAPTPAADEPLTLVILARGILRTADRWPDVAQAVRALETTCDAHRARIEWVEERGLSDETDFGVDEFWRFAREVRAAQREAAT</sequence>
<name>A0A0P9GXN5_RHOGW</name>
<dbReference type="Proteomes" id="UP000053890">
    <property type="component" value="Unassembled WGS sequence"/>
</dbReference>
<evidence type="ECO:0000313" key="1">
    <source>
        <dbReference type="EMBL" id="KPV72191.1"/>
    </source>
</evidence>
<reference evidence="1 2" key="1">
    <citation type="journal article" date="2015" name="Front. Microbiol.">
        <title>Genome sequence of the plant growth promoting endophytic yeast Rhodotorula graminis WP1.</title>
        <authorList>
            <person name="Firrincieli A."/>
            <person name="Otillar R."/>
            <person name="Salamov A."/>
            <person name="Schmutz J."/>
            <person name="Khan Z."/>
            <person name="Redman R.S."/>
            <person name="Fleck N.D."/>
            <person name="Lindquist E."/>
            <person name="Grigoriev I.V."/>
            <person name="Doty S.L."/>
        </authorList>
    </citation>
    <scope>NUCLEOTIDE SEQUENCE [LARGE SCALE GENOMIC DNA]</scope>
    <source>
        <strain evidence="1 2">WP1</strain>
    </source>
</reference>
<protein>
    <recommendedName>
        <fullName evidence="3">F-box domain-containing protein</fullName>
    </recommendedName>
</protein>
<dbReference type="RefSeq" id="XP_018268240.1">
    <property type="nucleotide sequence ID" value="XM_018414917.1"/>
</dbReference>
<evidence type="ECO:0000313" key="2">
    <source>
        <dbReference type="Proteomes" id="UP000053890"/>
    </source>
</evidence>
<accession>A0A0P9GXN5</accession>
<organism evidence="1 2">
    <name type="scientific">Rhodotorula graminis (strain WP1)</name>
    <dbReference type="NCBI Taxonomy" id="578459"/>
    <lineage>
        <taxon>Eukaryota</taxon>
        <taxon>Fungi</taxon>
        <taxon>Dikarya</taxon>
        <taxon>Basidiomycota</taxon>
        <taxon>Pucciniomycotina</taxon>
        <taxon>Microbotryomycetes</taxon>
        <taxon>Sporidiobolales</taxon>
        <taxon>Sporidiobolaceae</taxon>
        <taxon>Rhodotorula</taxon>
    </lineage>
</organism>
<proteinExistence type="predicted"/>
<dbReference type="GeneID" id="28975365"/>
<dbReference type="SUPFAM" id="SSF52047">
    <property type="entry name" value="RNI-like"/>
    <property type="match status" value="1"/>
</dbReference>
<dbReference type="EMBL" id="KQ474088">
    <property type="protein sequence ID" value="KPV72191.1"/>
    <property type="molecule type" value="Genomic_DNA"/>
</dbReference>
<keyword evidence="2" id="KW-1185">Reference proteome</keyword>
<gene>
    <name evidence="1" type="ORF">RHOBADRAFT_47035</name>
</gene>
<dbReference type="AlphaFoldDB" id="A0A0P9GXN5"/>